<dbReference type="InterPro" id="IPR036634">
    <property type="entry name" value="PRD_sf"/>
</dbReference>
<keyword evidence="7" id="KW-1185">Reference proteome</keyword>
<evidence type="ECO:0000259" key="5">
    <source>
        <dbReference type="PROSITE" id="PS51372"/>
    </source>
</evidence>
<dbReference type="InterPro" id="IPR016152">
    <property type="entry name" value="PTrfase/Anion_transptr"/>
</dbReference>
<protein>
    <submittedName>
        <fullName evidence="6">BglG family transcription antiterminator</fullName>
    </submittedName>
</protein>
<dbReference type="EMBL" id="BAAADO010000002">
    <property type="protein sequence ID" value="GAA0485342.1"/>
    <property type="molecule type" value="Genomic_DNA"/>
</dbReference>
<feature type="domain" description="PRD" evidence="5">
    <location>
        <begin position="196"/>
        <end position="300"/>
    </location>
</feature>
<dbReference type="PROSITE" id="PS51099">
    <property type="entry name" value="PTS_EIIB_TYPE_2"/>
    <property type="match status" value="1"/>
</dbReference>
<dbReference type="Pfam" id="PF00359">
    <property type="entry name" value="PTS_EIIA_2"/>
    <property type="match status" value="1"/>
</dbReference>
<feature type="domain" description="PTS EIIA type-2" evidence="3">
    <location>
        <begin position="559"/>
        <end position="702"/>
    </location>
</feature>
<dbReference type="CDD" id="cd05568">
    <property type="entry name" value="PTS_IIB_bgl_like"/>
    <property type="match status" value="1"/>
</dbReference>
<dbReference type="Gene3D" id="3.40.50.2300">
    <property type="match status" value="1"/>
</dbReference>
<dbReference type="RefSeq" id="WP_343837933.1">
    <property type="nucleotide sequence ID" value="NZ_BAAADO010000002.1"/>
</dbReference>
<dbReference type="InterPro" id="IPR002178">
    <property type="entry name" value="PTS_EIIA_type-2_dom"/>
</dbReference>
<dbReference type="SUPFAM" id="SSF55804">
    <property type="entry name" value="Phoshotransferase/anion transport protein"/>
    <property type="match status" value="1"/>
</dbReference>
<dbReference type="Pfam" id="PF00874">
    <property type="entry name" value="PRD"/>
    <property type="match status" value="2"/>
</dbReference>
<accession>A0ABN1AWK0</accession>
<keyword evidence="1" id="KW-0808">Transferase</keyword>
<evidence type="ECO:0000259" key="3">
    <source>
        <dbReference type="PROSITE" id="PS51094"/>
    </source>
</evidence>
<comment type="caution">
    <text evidence="6">The sequence shown here is derived from an EMBL/GenBank/DDBJ whole genome shotgun (WGS) entry which is preliminary data.</text>
</comment>
<organism evidence="6 7">
    <name type="scientific">Salinibacillus aidingensis</name>
    <dbReference type="NCBI Taxonomy" id="237684"/>
    <lineage>
        <taxon>Bacteria</taxon>
        <taxon>Bacillati</taxon>
        <taxon>Bacillota</taxon>
        <taxon>Bacilli</taxon>
        <taxon>Bacillales</taxon>
        <taxon>Bacillaceae</taxon>
        <taxon>Salinibacillus</taxon>
    </lineage>
</organism>
<dbReference type="Gene3D" id="1.10.1790.10">
    <property type="entry name" value="PRD domain"/>
    <property type="match status" value="2"/>
</dbReference>
<evidence type="ECO:0000259" key="4">
    <source>
        <dbReference type="PROSITE" id="PS51099"/>
    </source>
</evidence>
<dbReference type="PROSITE" id="PS51094">
    <property type="entry name" value="PTS_EIIA_TYPE_2"/>
    <property type="match status" value="1"/>
</dbReference>
<feature type="domain" description="PTS EIIB type-2" evidence="4">
    <location>
        <begin position="418"/>
        <end position="507"/>
    </location>
</feature>
<evidence type="ECO:0000313" key="7">
    <source>
        <dbReference type="Proteomes" id="UP001500880"/>
    </source>
</evidence>
<evidence type="ECO:0000256" key="1">
    <source>
        <dbReference type="ARBA" id="ARBA00022679"/>
    </source>
</evidence>
<dbReference type="Pfam" id="PF08279">
    <property type="entry name" value="HTH_11"/>
    <property type="match status" value="1"/>
</dbReference>
<dbReference type="SUPFAM" id="SSF63520">
    <property type="entry name" value="PTS-regulatory domain, PRD"/>
    <property type="match status" value="2"/>
</dbReference>
<dbReference type="PROSITE" id="PS51372">
    <property type="entry name" value="PRD_2"/>
    <property type="match status" value="2"/>
</dbReference>
<dbReference type="InterPro" id="IPR036388">
    <property type="entry name" value="WH-like_DNA-bd_sf"/>
</dbReference>
<dbReference type="InterPro" id="IPR011608">
    <property type="entry name" value="PRD"/>
</dbReference>
<dbReference type="PANTHER" id="PTHR30185">
    <property type="entry name" value="CRYPTIC BETA-GLUCOSIDE BGL OPERON ANTITERMINATOR"/>
    <property type="match status" value="1"/>
</dbReference>
<dbReference type="Gene3D" id="1.10.10.10">
    <property type="entry name" value="Winged helix-like DNA-binding domain superfamily/Winged helix DNA-binding domain"/>
    <property type="match status" value="1"/>
</dbReference>
<dbReference type="Proteomes" id="UP001500880">
    <property type="component" value="Unassembled WGS sequence"/>
</dbReference>
<dbReference type="Gene3D" id="3.40.930.10">
    <property type="entry name" value="Mannitol-specific EII, Chain A"/>
    <property type="match status" value="1"/>
</dbReference>
<dbReference type="InterPro" id="IPR013196">
    <property type="entry name" value="HTH_11"/>
</dbReference>
<dbReference type="SUPFAM" id="SSF52794">
    <property type="entry name" value="PTS system IIB component-like"/>
    <property type="match status" value="1"/>
</dbReference>
<dbReference type="InterPro" id="IPR036390">
    <property type="entry name" value="WH_DNA-bd_sf"/>
</dbReference>
<dbReference type="InterPro" id="IPR036095">
    <property type="entry name" value="PTS_EIIB-like_sf"/>
</dbReference>
<evidence type="ECO:0000256" key="2">
    <source>
        <dbReference type="ARBA" id="ARBA00022737"/>
    </source>
</evidence>
<dbReference type="CDD" id="cd00211">
    <property type="entry name" value="PTS_IIA_fru"/>
    <property type="match status" value="1"/>
</dbReference>
<dbReference type="PANTHER" id="PTHR30185:SF9">
    <property type="entry name" value="MANNITOL-SPECIFIC PHOSPHOTRANSFERASE ENZYME IIA COMPONENT"/>
    <property type="match status" value="1"/>
</dbReference>
<keyword evidence="2" id="KW-0677">Repeat</keyword>
<proteinExistence type="predicted"/>
<evidence type="ECO:0000313" key="6">
    <source>
        <dbReference type="EMBL" id="GAA0485342.1"/>
    </source>
</evidence>
<dbReference type="InterPro" id="IPR013011">
    <property type="entry name" value="PTS_EIIB_2"/>
</dbReference>
<feature type="domain" description="PRD" evidence="5">
    <location>
        <begin position="306"/>
        <end position="413"/>
    </location>
</feature>
<gene>
    <name evidence="6" type="ORF">GCM10008986_08280</name>
</gene>
<dbReference type="InterPro" id="IPR050661">
    <property type="entry name" value="BglG_antiterminators"/>
</dbReference>
<dbReference type="SUPFAM" id="SSF46785">
    <property type="entry name" value="Winged helix' DNA-binding domain"/>
    <property type="match status" value="1"/>
</dbReference>
<sequence>MTLDKRSVHILNLFLDRDDFYTVQELSKKVGISRRTVYYDLKKINAWLSEHQLEKIQQQKGTGFYLKKSVKAEIPELINELDEWQYFHNKEERLALLAVKLMTDSQPLFVKDFMSLTRVSRGTVFSDLKMLKTELGEWSLILTYQHTDGYIIEGKESTKRSALVHYATNLISKDKWNDILLNINQISSIESKNLRYFNQHHLNQMKTVILNAETFLGNELTDETLHFLAIQLLILQQRIEQGNRVSVEESEKEVLKETKEFEAAYWISGQLKAEGVNLPEDEIYFLTMNLLGSRVNHSDYNEAKTEEMMELKKVIAKMVTDFQKYACVMLRQRNELEETLFTHLKPAYYRIKYDVEIHNNLTESVQEEYPEVYKLTAKVTSHLEALLNKSVGEQEIAYITIHFGGWLKKEGKRPKPRKRALIVCENGVGTSNILRVQLEELISSIDIVDNVSVRQFHQQSCSDVDVIFSTTPIQSSSIPVFVINPILNEKEKEYILRQFNLLSTNHDVEDANSISELINLVKKHATISDETALFHDLTKYFNLDSKEELKEFGKPMLKDLLTVDMIQMKDSVSNWEEAIEIAAEPLLHQNLITSDYVKAMISDVKNLGPYIVIAPRIAIPHSRPENGVNQVGLSMLQLKNSVSFSEQEKHKANLLFVLAAVDNETHLKALSQLTNMLSEDSNVDYLINASSKDEVIGLVDKYSN</sequence>
<name>A0ABN1AWK0_9BACI</name>
<reference evidence="6 7" key="1">
    <citation type="journal article" date="2019" name="Int. J. Syst. Evol. Microbiol.">
        <title>The Global Catalogue of Microorganisms (GCM) 10K type strain sequencing project: providing services to taxonomists for standard genome sequencing and annotation.</title>
        <authorList>
            <consortium name="The Broad Institute Genomics Platform"/>
            <consortium name="The Broad Institute Genome Sequencing Center for Infectious Disease"/>
            <person name="Wu L."/>
            <person name="Ma J."/>
        </authorList>
    </citation>
    <scope>NUCLEOTIDE SEQUENCE [LARGE SCALE GENOMIC DNA]</scope>
    <source>
        <strain evidence="6 7">JCM 12389</strain>
    </source>
</reference>